<organism evidence="1 2">
    <name type="scientific">Pleurodeles waltl</name>
    <name type="common">Iberian ribbed newt</name>
    <dbReference type="NCBI Taxonomy" id="8319"/>
    <lineage>
        <taxon>Eukaryota</taxon>
        <taxon>Metazoa</taxon>
        <taxon>Chordata</taxon>
        <taxon>Craniata</taxon>
        <taxon>Vertebrata</taxon>
        <taxon>Euteleostomi</taxon>
        <taxon>Amphibia</taxon>
        <taxon>Batrachia</taxon>
        <taxon>Caudata</taxon>
        <taxon>Salamandroidea</taxon>
        <taxon>Salamandridae</taxon>
        <taxon>Pleurodelinae</taxon>
        <taxon>Pleurodeles</taxon>
    </lineage>
</organism>
<evidence type="ECO:0000313" key="2">
    <source>
        <dbReference type="Proteomes" id="UP001066276"/>
    </source>
</evidence>
<dbReference type="EMBL" id="JANPWB010000002">
    <property type="protein sequence ID" value="KAJ1209393.1"/>
    <property type="molecule type" value="Genomic_DNA"/>
</dbReference>
<gene>
    <name evidence="1" type="ORF">NDU88_004771</name>
</gene>
<protein>
    <submittedName>
        <fullName evidence="1">Uncharacterized protein</fullName>
    </submittedName>
</protein>
<dbReference type="AlphaFoldDB" id="A0AAV7WA23"/>
<proteinExistence type="predicted"/>
<reference evidence="1" key="1">
    <citation type="journal article" date="2022" name="bioRxiv">
        <title>Sequencing and chromosome-scale assembly of the giantPleurodeles waltlgenome.</title>
        <authorList>
            <person name="Brown T."/>
            <person name="Elewa A."/>
            <person name="Iarovenko S."/>
            <person name="Subramanian E."/>
            <person name="Araus A.J."/>
            <person name="Petzold A."/>
            <person name="Susuki M."/>
            <person name="Suzuki K.-i.T."/>
            <person name="Hayashi T."/>
            <person name="Toyoda A."/>
            <person name="Oliveira C."/>
            <person name="Osipova E."/>
            <person name="Leigh N.D."/>
            <person name="Simon A."/>
            <person name="Yun M.H."/>
        </authorList>
    </citation>
    <scope>NUCLEOTIDE SEQUENCE</scope>
    <source>
        <strain evidence="1">20211129_DDA</strain>
        <tissue evidence="1">Liver</tissue>
    </source>
</reference>
<dbReference type="Proteomes" id="UP001066276">
    <property type="component" value="Chromosome 1_2"/>
</dbReference>
<keyword evidence="2" id="KW-1185">Reference proteome</keyword>
<sequence length="141" mass="14753">MAAVTYGLHQSRVSMIGAMHHTLQQVECSLNKSSFSVISAVHHSLQQETLGVQLQMVLAHVVCLLLPAPAASCDAADSEGELPHHTTSGSDTQAVFRAYAAVSDAQPTHGSPSVGLLHTSAGIGRTDPCCQCCALMAQECK</sequence>
<comment type="caution">
    <text evidence="1">The sequence shown here is derived from an EMBL/GenBank/DDBJ whole genome shotgun (WGS) entry which is preliminary data.</text>
</comment>
<accession>A0AAV7WA23</accession>
<name>A0AAV7WA23_PLEWA</name>
<evidence type="ECO:0000313" key="1">
    <source>
        <dbReference type="EMBL" id="KAJ1209393.1"/>
    </source>
</evidence>